<gene>
    <name evidence="1" type="ORF">C0186_04030</name>
</gene>
<name>A0A2J6WLS0_9BACT</name>
<dbReference type="Proteomes" id="UP000242288">
    <property type="component" value="Unassembled WGS sequence"/>
</dbReference>
<comment type="caution">
    <text evidence="1">The sequence shown here is derived from an EMBL/GenBank/DDBJ whole genome shotgun (WGS) entry which is preliminary data.</text>
</comment>
<evidence type="ECO:0000313" key="1">
    <source>
        <dbReference type="EMBL" id="PMP71308.1"/>
    </source>
</evidence>
<organism evidence="1 2">
    <name type="scientific">Thermodesulfovibrio aggregans</name>
    <dbReference type="NCBI Taxonomy" id="86166"/>
    <lineage>
        <taxon>Bacteria</taxon>
        <taxon>Pseudomonadati</taxon>
        <taxon>Nitrospirota</taxon>
        <taxon>Thermodesulfovibrionia</taxon>
        <taxon>Thermodesulfovibrionales</taxon>
        <taxon>Thermodesulfovibrionaceae</taxon>
        <taxon>Thermodesulfovibrio</taxon>
    </lineage>
</organism>
<dbReference type="EMBL" id="PNIO01000032">
    <property type="protein sequence ID" value="PMP71308.1"/>
    <property type="molecule type" value="Genomic_DNA"/>
</dbReference>
<reference evidence="1 2" key="1">
    <citation type="submission" date="2018-01" db="EMBL/GenBank/DDBJ databases">
        <title>Metagenomic assembled genomes from two thermal pools in the Uzon Caldera, Kamchatka, Russia.</title>
        <authorList>
            <person name="Wilkins L."/>
            <person name="Ettinger C."/>
        </authorList>
    </citation>
    <scope>NUCLEOTIDE SEQUENCE [LARGE SCALE GENOMIC DNA]</scope>
    <source>
        <strain evidence="1">ZAV-04</strain>
    </source>
</reference>
<proteinExistence type="predicted"/>
<evidence type="ECO:0000313" key="2">
    <source>
        <dbReference type="Proteomes" id="UP000242288"/>
    </source>
</evidence>
<dbReference type="AlphaFoldDB" id="A0A2J6WLS0"/>
<accession>A0A2J6WLS0</accession>
<protein>
    <submittedName>
        <fullName evidence="1">Uncharacterized protein</fullName>
    </submittedName>
</protein>
<sequence length="96" mass="11103">MIKISINKAKPGMKILKDIVNEAGMVVVPAGKELTEALIDRLFMMNIDFLYVEGKKEMPPKEEVFKEIEERFKKATDSYTLLIKTILKSHIEELYK</sequence>